<feature type="chain" id="PRO_5044819100" description="C1q domain-containing protein" evidence="4">
    <location>
        <begin position="25"/>
        <end position="216"/>
    </location>
</feature>
<proteinExistence type="predicted"/>
<keyword evidence="3 4" id="KW-0732">Signal</keyword>
<protein>
    <recommendedName>
        <fullName evidence="5">C1q domain-containing protein</fullName>
    </recommendedName>
</protein>
<evidence type="ECO:0000313" key="7">
    <source>
        <dbReference type="Proteomes" id="UP001634394"/>
    </source>
</evidence>
<comment type="caution">
    <text evidence="6">The sequence shown here is derived from an EMBL/GenBank/DDBJ whole genome shotgun (WGS) entry which is preliminary data.</text>
</comment>
<dbReference type="SMART" id="SM00110">
    <property type="entry name" value="C1Q"/>
    <property type="match status" value="1"/>
</dbReference>
<dbReference type="InterPro" id="IPR050822">
    <property type="entry name" value="Cerebellin_Synaptic_Org"/>
</dbReference>
<dbReference type="GO" id="GO:0005576">
    <property type="term" value="C:extracellular region"/>
    <property type="evidence" value="ECO:0007669"/>
    <property type="project" value="UniProtKB-SubCell"/>
</dbReference>
<dbReference type="InterPro" id="IPR008983">
    <property type="entry name" value="Tumour_necrosis_fac-like_dom"/>
</dbReference>
<organism evidence="6 7">
    <name type="scientific">Sinanodonta woodiana</name>
    <name type="common">Chinese pond mussel</name>
    <name type="synonym">Anodonta woodiana</name>
    <dbReference type="NCBI Taxonomy" id="1069815"/>
    <lineage>
        <taxon>Eukaryota</taxon>
        <taxon>Metazoa</taxon>
        <taxon>Spiralia</taxon>
        <taxon>Lophotrochozoa</taxon>
        <taxon>Mollusca</taxon>
        <taxon>Bivalvia</taxon>
        <taxon>Autobranchia</taxon>
        <taxon>Heteroconchia</taxon>
        <taxon>Palaeoheterodonta</taxon>
        <taxon>Unionida</taxon>
        <taxon>Unionoidea</taxon>
        <taxon>Unionidae</taxon>
        <taxon>Unioninae</taxon>
        <taxon>Sinanodonta</taxon>
    </lineage>
</organism>
<name>A0ABD3URL3_SINWO</name>
<sequence length="216" mass="23620">MAHKMMATLFCLFTSFLVCKLSSGFLFDGNGGPDSFSSLLKLITDEKRLRSDIEVQVQTLKNDLQALKSRHQSSLCQCPKSGVVAFSATLTTDITNLGIEAPIIFDKVITNVGGGYDPRHGHFRAPVSGTYKFSFSILQGTASMWIATELVKEGSPIGRVKTGDNGYWTLGSNVITTHLNEGQDVWVRHKANEGSNIIPADHGHFTMFTGHLIRAD</sequence>
<feature type="signal peptide" evidence="4">
    <location>
        <begin position="1"/>
        <end position="24"/>
    </location>
</feature>
<evidence type="ECO:0000256" key="1">
    <source>
        <dbReference type="ARBA" id="ARBA00004613"/>
    </source>
</evidence>
<keyword evidence="7" id="KW-1185">Reference proteome</keyword>
<dbReference type="PANTHER" id="PTHR22923">
    <property type="entry name" value="CEREBELLIN-RELATED"/>
    <property type="match status" value="1"/>
</dbReference>
<keyword evidence="2" id="KW-0964">Secreted</keyword>
<dbReference type="Proteomes" id="UP001634394">
    <property type="component" value="Unassembled WGS sequence"/>
</dbReference>
<dbReference type="Pfam" id="PF00386">
    <property type="entry name" value="C1q"/>
    <property type="match status" value="1"/>
</dbReference>
<evidence type="ECO:0000256" key="2">
    <source>
        <dbReference type="ARBA" id="ARBA00022525"/>
    </source>
</evidence>
<evidence type="ECO:0000256" key="3">
    <source>
        <dbReference type="ARBA" id="ARBA00022729"/>
    </source>
</evidence>
<dbReference type="EMBL" id="JBJQND010000015">
    <property type="protein sequence ID" value="KAL3852122.1"/>
    <property type="molecule type" value="Genomic_DNA"/>
</dbReference>
<gene>
    <name evidence="6" type="ORF">ACJMK2_015805</name>
</gene>
<dbReference type="SUPFAM" id="SSF49842">
    <property type="entry name" value="TNF-like"/>
    <property type="match status" value="1"/>
</dbReference>
<evidence type="ECO:0000259" key="5">
    <source>
        <dbReference type="PROSITE" id="PS50871"/>
    </source>
</evidence>
<accession>A0ABD3URL3</accession>
<dbReference type="InterPro" id="IPR001073">
    <property type="entry name" value="C1q_dom"/>
</dbReference>
<evidence type="ECO:0000256" key="4">
    <source>
        <dbReference type="SAM" id="SignalP"/>
    </source>
</evidence>
<dbReference type="Gene3D" id="2.60.120.40">
    <property type="match status" value="1"/>
</dbReference>
<comment type="subcellular location">
    <subcellularLocation>
        <location evidence="1">Secreted</location>
    </subcellularLocation>
</comment>
<evidence type="ECO:0000313" key="6">
    <source>
        <dbReference type="EMBL" id="KAL3852122.1"/>
    </source>
</evidence>
<dbReference type="PROSITE" id="PS50871">
    <property type="entry name" value="C1Q"/>
    <property type="match status" value="1"/>
</dbReference>
<dbReference type="PRINTS" id="PR00007">
    <property type="entry name" value="COMPLEMNTC1Q"/>
</dbReference>
<feature type="domain" description="C1q" evidence="5">
    <location>
        <begin position="79"/>
        <end position="216"/>
    </location>
</feature>
<dbReference type="AlphaFoldDB" id="A0ABD3URL3"/>
<reference evidence="6 7" key="1">
    <citation type="submission" date="2024-11" db="EMBL/GenBank/DDBJ databases">
        <title>Chromosome-level genome assembly of the freshwater bivalve Anodonta woodiana.</title>
        <authorList>
            <person name="Chen X."/>
        </authorList>
    </citation>
    <scope>NUCLEOTIDE SEQUENCE [LARGE SCALE GENOMIC DNA]</scope>
    <source>
        <strain evidence="6">MN2024</strain>
        <tissue evidence="6">Gills</tissue>
    </source>
</reference>
<dbReference type="PANTHER" id="PTHR22923:SF113">
    <property type="entry name" value="COMPLEMENT C1Q-LIKE PROTEIN 4"/>
    <property type="match status" value="1"/>
</dbReference>